<dbReference type="GO" id="GO:0050660">
    <property type="term" value="F:flavin adenine dinucleotide binding"/>
    <property type="evidence" value="ECO:0007669"/>
    <property type="project" value="InterPro"/>
</dbReference>
<dbReference type="GO" id="GO:0033539">
    <property type="term" value="P:fatty acid beta-oxidation using acyl-CoA dehydrogenase"/>
    <property type="evidence" value="ECO:0007669"/>
    <property type="project" value="TreeGrafter"/>
</dbReference>
<dbReference type="PANTHER" id="PTHR48083">
    <property type="entry name" value="MEDIUM-CHAIN SPECIFIC ACYL-COA DEHYDROGENASE, MITOCHONDRIAL-RELATED"/>
    <property type="match status" value="1"/>
</dbReference>
<evidence type="ECO:0000313" key="5">
    <source>
        <dbReference type="EMBL" id="NYD28807.1"/>
    </source>
</evidence>
<feature type="domain" description="Acyl-CoA dehydrogenase/oxidase N-terminal" evidence="3">
    <location>
        <begin position="16"/>
        <end position="101"/>
    </location>
</feature>
<evidence type="ECO:0000313" key="6">
    <source>
        <dbReference type="Proteomes" id="UP000582231"/>
    </source>
</evidence>
<evidence type="ECO:0000256" key="2">
    <source>
        <dbReference type="ARBA" id="ARBA00049661"/>
    </source>
</evidence>
<dbReference type="Pfam" id="PF02771">
    <property type="entry name" value="Acyl-CoA_dh_N"/>
    <property type="match status" value="1"/>
</dbReference>
<dbReference type="InterPro" id="IPR036250">
    <property type="entry name" value="AcylCo_DH-like_C"/>
</dbReference>
<dbReference type="InterPro" id="IPR054617">
    <property type="entry name" value="HsaA"/>
</dbReference>
<gene>
    <name evidence="5" type="ORF">BJ958_000353</name>
</gene>
<dbReference type="InterPro" id="IPR013107">
    <property type="entry name" value="Acyl-CoA_DH_C"/>
</dbReference>
<evidence type="ECO:0000259" key="4">
    <source>
        <dbReference type="Pfam" id="PF08028"/>
    </source>
</evidence>
<dbReference type="InterPro" id="IPR037069">
    <property type="entry name" value="AcylCoA_DH/ox_N_sf"/>
</dbReference>
<name>A0A852R7B4_9ACTN</name>
<comment type="caution">
    <text evidence="5">The sequence shown here is derived from an EMBL/GenBank/DDBJ whole genome shotgun (WGS) entry which is preliminary data.</text>
</comment>
<evidence type="ECO:0000256" key="1">
    <source>
        <dbReference type="ARBA" id="ARBA00023002"/>
    </source>
</evidence>
<dbReference type="EMBL" id="JACCBF010000001">
    <property type="protein sequence ID" value="NYD28807.1"/>
    <property type="molecule type" value="Genomic_DNA"/>
</dbReference>
<proteinExistence type="inferred from homology"/>
<dbReference type="Gene3D" id="1.20.140.10">
    <property type="entry name" value="Butyryl-CoA Dehydrogenase, subunit A, domain 3"/>
    <property type="match status" value="1"/>
</dbReference>
<dbReference type="Gene3D" id="2.40.110.10">
    <property type="entry name" value="Butyryl-CoA Dehydrogenase, subunit A, domain 2"/>
    <property type="match status" value="1"/>
</dbReference>
<dbReference type="InterPro" id="IPR009100">
    <property type="entry name" value="AcylCoA_DH/oxidase_NM_dom_sf"/>
</dbReference>
<dbReference type="Proteomes" id="UP000582231">
    <property type="component" value="Unassembled WGS sequence"/>
</dbReference>
<dbReference type="InterPro" id="IPR050741">
    <property type="entry name" value="Acyl-CoA_dehydrogenase"/>
</dbReference>
<dbReference type="SUPFAM" id="SSF47203">
    <property type="entry name" value="Acyl-CoA dehydrogenase C-terminal domain-like"/>
    <property type="match status" value="1"/>
</dbReference>
<accession>A0A852R7B4</accession>
<dbReference type="SUPFAM" id="SSF56645">
    <property type="entry name" value="Acyl-CoA dehydrogenase NM domain-like"/>
    <property type="match status" value="1"/>
</dbReference>
<feature type="domain" description="Acyl-CoA dehydrogenase C-terminal" evidence="4">
    <location>
        <begin position="234"/>
        <end position="366"/>
    </location>
</feature>
<dbReference type="GO" id="GO:0005737">
    <property type="term" value="C:cytoplasm"/>
    <property type="evidence" value="ECO:0007669"/>
    <property type="project" value="TreeGrafter"/>
</dbReference>
<dbReference type="Pfam" id="PF08028">
    <property type="entry name" value="Acyl-CoA_dh_2"/>
    <property type="match status" value="1"/>
</dbReference>
<protein>
    <submittedName>
        <fullName evidence="5">3-hydroxy-9,10-secoandrosta-1,3,5(10)-triene-9, 17-dione monooxygenase</fullName>
        <ecNumber evidence="5">1.14.14.12</ecNumber>
    </submittedName>
</protein>
<dbReference type="PANTHER" id="PTHR48083:SF19">
    <property type="entry name" value="FLAVIN-DEPENDENT MONOOXYGENASE, OXYGENASE SUBUNIT HSAA"/>
    <property type="match status" value="1"/>
</dbReference>
<dbReference type="GO" id="GO:0036383">
    <property type="term" value="F:3-hydroxy-9,10-secoandrosta-1,3,5(10)-triene-9,17-dione monooxygenase activity"/>
    <property type="evidence" value="ECO:0007669"/>
    <property type="project" value="UniProtKB-EC"/>
</dbReference>
<keyword evidence="6" id="KW-1185">Reference proteome</keyword>
<organism evidence="5 6">
    <name type="scientific">Nocardioides kongjuensis</name>
    <dbReference type="NCBI Taxonomy" id="349522"/>
    <lineage>
        <taxon>Bacteria</taxon>
        <taxon>Bacillati</taxon>
        <taxon>Actinomycetota</taxon>
        <taxon>Actinomycetes</taxon>
        <taxon>Propionibacteriales</taxon>
        <taxon>Nocardioidaceae</taxon>
        <taxon>Nocardioides</taxon>
    </lineage>
</organism>
<dbReference type="AlphaFoldDB" id="A0A852R7B4"/>
<keyword evidence="1 5" id="KW-0560">Oxidoreductase</keyword>
<keyword evidence="5" id="KW-0503">Monooxygenase</keyword>
<comment type="similarity">
    <text evidence="2">Belongs to the HpaH/HsaA monooxygenase family.</text>
</comment>
<dbReference type="NCBIfam" id="NF045629">
    <property type="entry name" value="monooxsub_HsaA"/>
    <property type="match status" value="1"/>
</dbReference>
<dbReference type="RefSeq" id="WP_179724992.1">
    <property type="nucleotide sequence ID" value="NZ_BAABEF010000001.1"/>
</dbReference>
<dbReference type="GO" id="GO:0003995">
    <property type="term" value="F:acyl-CoA dehydrogenase activity"/>
    <property type="evidence" value="ECO:0007669"/>
    <property type="project" value="TreeGrafter"/>
</dbReference>
<dbReference type="InterPro" id="IPR046373">
    <property type="entry name" value="Acyl-CoA_Oxase/DH_mid-dom_sf"/>
</dbReference>
<sequence length="388" mass="42123">MSNEVLIAVQELLPGIAERASATEDARRIPDETMAELVAAGVFRMLQPSRYGGREGNPLEFYEVVRAIAGACGSTGWVAGVVGCHPWQVAQYPDAAQREVWGADSDTLVASSYAPVGTITRVKGGFRLTGRWSFSSGCDHAAWATLGGLLVDAEGRPQDFMTMLLPRADYTIVDVWDAMGLRGSGSNDIVVEDVFVPEHRALRNYEQHQLQAPGRTVNTGPLYAMPFGTVFPMAITAPVIGIVAGAHDRYMGAMRDRVRLSLGGGRFAEDPHAHVTVARAASEIDAAVLQTERSVRDVYECVVRGEEIPMDWRFRARRDQVTATERALAAVDALFKTAGGSSLRRGNAIERAWRDAHAGGVHVANDVERALTMYGRHAFGLEVEDTLV</sequence>
<evidence type="ECO:0000259" key="3">
    <source>
        <dbReference type="Pfam" id="PF02771"/>
    </source>
</evidence>
<dbReference type="InterPro" id="IPR013786">
    <property type="entry name" value="AcylCoA_DH/ox_N"/>
</dbReference>
<dbReference type="EC" id="1.14.14.12" evidence="5"/>
<dbReference type="PIRSF" id="PIRSF016578">
    <property type="entry name" value="HsaA"/>
    <property type="match status" value="1"/>
</dbReference>
<reference evidence="5 6" key="1">
    <citation type="submission" date="2020-07" db="EMBL/GenBank/DDBJ databases">
        <title>Sequencing the genomes of 1000 actinobacteria strains.</title>
        <authorList>
            <person name="Klenk H.-P."/>
        </authorList>
    </citation>
    <scope>NUCLEOTIDE SEQUENCE [LARGE SCALE GENOMIC DNA]</scope>
    <source>
        <strain evidence="5 6">DSM 19082</strain>
    </source>
</reference>
<dbReference type="Gene3D" id="1.10.540.10">
    <property type="entry name" value="Acyl-CoA dehydrogenase/oxidase, N-terminal domain"/>
    <property type="match status" value="1"/>
</dbReference>